<reference evidence="1 2" key="1">
    <citation type="journal article" date="2020" name="Biotechnol. Biofuels">
        <title>New insights from the biogas microbiome by comprehensive genome-resolved metagenomics of nearly 1600 species originating from multiple anaerobic digesters.</title>
        <authorList>
            <person name="Campanaro S."/>
            <person name="Treu L."/>
            <person name="Rodriguez-R L.M."/>
            <person name="Kovalovszki A."/>
            <person name="Ziels R.M."/>
            <person name="Maus I."/>
            <person name="Zhu X."/>
            <person name="Kougias P.G."/>
            <person name="Basile A."/>
            <person name="Luo G."/>
            <person name="Schluter A."/>
            <person name="Konstantinidis K.T."/>
            <person name="Angelidaki I."/>
        </authorList>
    </citation>
    <scope>NUCLEOTIDE SEQUENCE [LARGE SCALE GENOMIC DNA]</scope>
    <source>
        <strain evidence="1">AS27yjCOA_65</strain>
    </source>
</reference>
<comment type="caution">
    <text evidence="1">The sequence shown here is derived from an EMBL/GenBank/DDBJ whole genome shotgun (WGS) entry which is preliminary data.</text>
</comment>
<accession>A0A7X9FV56</accession>
<name>A0A7X9FV56_9DELT</name>
<protein>
    <submittedName>
        <fullName evidence="1">Uncharacterized protein</fullName>
    </submittedName>
</protein>
<dbReference type="PROSITE" id="PS51257">
    <property type="entry name" value="PROKAR_LIPOPROTEIN"/>
    <property type="match status" value="1"/>
</dbReference>
<evidence type="ECO:0000313" key="2">
    <source>
        <dbReference type="Proteomes" id="UP000524246"/>
    </source>
</evidence>
<sequence>MKKLYVVLYALIVLGLTSCGGSSNHNATQELLDEAQAIVTAQYPDVRLLE</sequence>
<organism evidence="1 2">
    <name type="scientific">SAR324 cluster bacterium</name>
    <dbReference type="NCBI Taxonomy" id="2024889"/>
    <lineage>
        <taxon>Bacteria</taxon>
        <taxon>Deltaproteobacteria</taxon>
        <taxon>SAR324 cluster</taxon>
    </lineage>
</organism>
<dbReference type="EMBL" id="JAAZON010000674">
    <property type="protein sequence ID" value="NMC64443.1"/>
    <property type="molecule type" value="Genomic_DNA"/>
</dbReference>
<gene>
    <name evidence="1" type="ORF">GYA55_14860</name>
</gene>
<dbReference type="AlphaFoldDB" id="A0A7X9FV56"/>
<feature type="non-terminal residue" evidence="1">
    <location>
        <position position="50"/>
    </location>
</feature>
<dbReference type="Proteomes" id="UP000524246">
    <property type="component" value="Unassembled WGS sequence"/>
</dbReference>
<proteinExistence type="predicted"/>
<evidence type="ECO:0000313" key="1">
    <source>
        <dbReference type="EMBL" id="NMC64443.1"/>
    </source>
</evidence>